<evidence type="ECO:0000313" key="2">
    <source>
        <dbReference type="EMBL" id="AAO72404.1"/>
    </source>
</evidence>
<gene>
    <name evidence="2" type="ORF">OSJNBa0092M19.7</name>
</gene>
<accession>Q10F87</accession>
<organism evidence="2 3">
    <name type="scientific">Oryza sativa subsp. japonica</name>
    <name type="common">Rice</name>
    <dbReference type="NCBI Taxonomy" id="39947"/>
    <lineage>
        <taxon>Eukaryota</taxon>
        <taxon>Viridiplantae</taxon>
        <taxon>Streptophyta</taxon>
        <taxon>Embryophyta</taxon>
        <taxon>Tracheophyta</taxon>
        <taxon>Spermatophyta</taxon>
        <taxon>Magnoliopsida</taxon>
        <taxon>Liliopsida</taxon>
        <taxon>Poales</taxon>
        <taxon>Poaceae</taxon>
        <taxon>BOP clade</taxon>
        <taxon>Oryzoideae</taxon>
        <taxon>Oryzeae</taxon>
        <taxon>Oryzinae</taxon>
        <taxon>Oryza</taxon>
        <taxon>Oryza sativa</taxon>
    </lineage>
</organism>
<keyword evidence="1" id="KW-0732">Signal</keyword>
<proteinExistence type="predicted"/>
<dbReference type="Proteomes" id="UP000000763">
    <property type="component" value="Chromosome 3"/>
</dbReference>
<dbReference type="EMBL" id="AC079889">
    <property type="protein sequence ID" value="AAO72404.1"/>
    <property type="molecule type" value="Genomic_DNA"/>
</dbReference>
<evidence type="ECO:0000256" key="1">
    <source>
        <dbReference type="SAM" id="SignalP"/>
    </source>
</evidence>
<evidence type="ECO:0000313" key="3">
    <source>
        <dbReference type="Proteomes" id="UP000000763"/>
    </source>
</evidence>
<feature type="chain" id="PRO_5024439026" evidence="1">
    <location>
        <begin position="18"/>
        <end position="145"/>
    </location>
</feature>
<dbReference type="AlphaFoldDB" id="Q10F87"/>
<name>Q10F87_ORYSJ</name>
<sequence>MPLPSDQLGFLLRVVLASLHETEDEQPNLPPPAGNGVGTATVKQPKMILDPGDNFSNWDRYIMAILEVATGVQIIYALFREILLPDASELIVGSSYICIPVYVSWIPGSLNLNLMAPPYIFAVLSCPHKRLLDYYASKVVAYEAS</sequence>
<protein>
    <submittedName>
        <fullName evidence="2">Uncharacterized protein</fullName>
    </submittedName>
</protein>
<reference evidence="3" key="1">
    <citation type="journal article" date="2005" name="Nature">
        <title>The map-based sequence of the rice genome.</title>
        <authorList>
            <consortium name="International rice genome sequencing project (IRGSP)"/>
            <person name="Matsumoto T."/>
            <person name="Wu J."/>
            <person name="Kanamori H."/>
            <person name="Katayose Y."/>
            <person name="Fujisawa M."/>
            <person name="Namiki N."/>
            <person name="Mizuno H."/>
            <person name="Yamamoto K."/>
            <person name="Antonio B.A."/>
            <person name="Baba T."/>
            <person name="Sakata K."/>
            <person name="Nagamura Y."/>
            <person name="Aoki H."/>
            <person name="Arikawa K."/>
            <person name="Arita K."/>
            <person name="Bito T."/>
            <person name="Chiden Y."/>
            <person name="Fujitsuka N."/>
            <person name="Fukunaka R."/>
            <person name="Hamada M."/>
            <person name="Harada C."/>
            <person name="Hayashi A."/>
            <person name="Hijishita S."/>
            <person name="Honda M."/>
            <person name="Hosokawa S."/>
            <person name="Ichikawa Y."/>
            <person name="Idonuma A."/>
            <person name="Iijima M."/>
            <person name="Ikeda M."/>
            <person name="Ikeno M."/>
            <person name="Ito K."/>
            <person name="Ito S."/>
            <person name="Ito T."/>
            <person name="Ito Y."/>
            <person name="Ito Y."/>
            <person name="Iwabuchi A."/>
            <person name="Kamiya K."/>
            <person name="Karasawa W."/>
            <person name="Kurita K."/>
            <person name="Katagiri S."/>
            <person name="Kikuta A."/>
            <person name="Kobayashi H."/>
            <person name="Kobayashi N."/>
            <person name="Machita K."/>
            <person name="Maehara T."/>
            <person name="Masukawa M."/>
            <person name="Mizubayashi T."/>
            <person name="Mukai Y."/>
            <person name="Nagasaki H."/>
            <person name="Nagata Y."/>
            <person name="Naito S."/>
            <person name="Nakashima M."/>
            <person name="Nakama Y."/>
            <person name="Nakamichi Y."/>
            <person name="Nakamura M."/>
            <person name="Meguro A."/>
            <person name="Negishi M."/>
            <person name="Ohta I."/>
            <person name="Ohta T."/>
            <person name="Okamoto M."/>
            <person name="Ono N."/>
            <person name="Saji S."/>
            <person name="Sakaguchi M."/>
            <person name="Sakai K."/>
            <person name="Shibata M."/>
            <person name="Shimokawa T."/>
            <person name="Song J."/>
            <person name="Takazaki Y."/>
            <person name="Terasawa K."/>
            <person name="Tsugane M."/>
            <person name="Tsuji K."/>
            <person name="Ueda S."/>
            <person name="Waki K."/>
            <person name="Yamagata H."/>
            <person name="Yamamoto M."/>
            <person name="Yamamoto S."/>
            <person name="Yamane H."/>
            <person name="Yoshiki S."/>
            <person name="Yoshihara R."/>
            <person name="Yukawa K."/>
            <person name="Zhong H."/>
            <person name="Yano M."/>
            <person name="Yuan Q."/>
            <person name="Ouyang S."/>
            <person name="Liu J."/>
            <person name="Jones K.M."/>
            <person name="Gansberger K."/>
            <person name="Moffat K."/>
            <person name="Hill J."/>
            <person name="Bera J."/>
            <person name="Fadrosh D."/>
            <person name="Jin S."/>
            <person name="Johri S."/>
            <person name="Kim M."/>
            <person name="Overton L."/>
            <person name="Reardon M."/>
            <person name="Tsitrin T."/>
            <person name="Vuong H."/>
            <person name="Weaver B."/>
            <person name="Ciecko A."/>
            <person name="Tallon L."/>
            <person name="Jackson J."/>
            <person name="Pai G."/>
            <person name="Aken S.V."/>
            <person name="Utterback T."/>
            <person name="Reidmuller S."/>
            <person name="Feldblyum T."/>
            <person name="Hsiao J."/>
            <person name="Zismann V."/>
            <person name="Iobst S."/>
            <person name="de Vazeille A.R."/>
            <person name="Buell C.R."/>
            <person name="Ying K."/>
            <person name="Li Y."/>
            <person name="Lu T."/>
            <person name="Huang Y."/>
            <person name="Zhao Q."/>
            <person name="Feng Q."/>
            <person name="Zhang L."/>
            <person name="Zhu J."/>
            <person name="Weng Q."/>
            <person name="Mu J."/>
            <person name="Lu Y."/>
            <person name="Fan D."/>
            <person name="Liu Y."/>
            <person name="Guan J."/>
            <person name="Zhang Y."/>
            <person name="Yu S."/>
            <person name="Liu X."/>
            <person name="Zhang Y."/>
            <person name="Hong G."/>
            <person name="Han B."/>
            <person name="Choisne N."/>
            <person name="Demange N."/>
            <person name="Orjeda G."/>
            <person name="Samain S."/>
            <person name="Cattolico L."/>
            <person name="Pelletier E."/>
            <person name="Couloux A."/>
            <person name="Segurens B."/>
            <person name="Wincker P."/>
            <person name="D'Hont A."/>
            <person name="Scarpelli C."/>
            <person name="Weissenbach J."/>
            <person name="Salanoubat M."/>
            <person name="Quetier F."/>
            <person name="Yu Y."/>
            <person name="Kim H.R."/>
            <person name="Rambo T."/>
            <person name="Currie J."/>
            <person name="Collura K."/>
            <person name="Luo M."/>
            <person name="Yang T."/>
            <person name="Ammiraju J.S.S."/>
            <person name="Engler F."/>
            <person name="Soderlund C."/>
            <person name="Wing R.A."/>
            <person name="Palmer L.E."/>
            <person name="de la Bastide M."/>
            <person name="Spiegel L."/>
            <person name="Nascimento L."/>
            <person name="Zutavern T."/>
            <person name="O'Shaughnessy A."/>
            <person name="Dike S."/>
            <person name="Dedhia N."/>
            <person name="Preston R."/>
            <person name="Balija V."/>
            <person name="McCombie W.R."/>
            <person name="Chow T."/>
            <person name="Chen H."/>
            <person name="Chung M."/>
            <person name="Chen C."/>
            <person name="Shaw J."/>
            <person name="Wu H."/>
            <person name="Hsiao K."/>
            <person name="Chao Y."/>
            <person name="Chu M."/>
            <person name="Cheng C."/>
            <person name="Hour A."/>
            <person name="Lee P."/>
            <person name="Lin S."/>
            <person name="Lin Y."/>
            <person name="Liou J."/>
            <person name="Liu S."/>
            <person name="Hsing Y."/>
            <person name="Raghuvanshi S."/>
            <person name="Mohanty A."/>
            <person name="Bharti A.K."/>
            <person name="Gaur A."/>
            <person name="Gupta V."/>
            <person name="Kumar D."/>
            <person name="Ravi V."/>
            <person name="Vij S."/>
            <person name="Kapur A."/>
            <person name="Khurana P."/>
            <person name="Khurana P."/>
            <person name="Khurana J.P."/>
            <person name="Tyagi A.K."/>
            <person name="Gaikwad K."/>
            <person name="Singh A."/>
            <person name="Dalal V."/>
            <person name="Srivastava S."/>
            <person name="Dixit A."/>
            <person name="Pal A.K."/>
            <person name="Ghazi I.A."/>
            <person name="Yadav M."/>
            <person name="Pandit A."/>
            <person name="Bhargava A."/>
            <person name="Sureshbabu K."/>
            <person name="Batra K."/>
            <person name="Sharma T.R."/>
            <person name="Mohapatra T."/>
            <person name="Singh N.K."/>
            <person name="Messing J."/>
            <person name="Nelson A.B."/>
            <person name="Fuks G."/>
            <person name="Kavchok S."/>
            <person name="Keizer G."/>
            <person name="Linton E."/>
            <person name="Llaca V."/>
            <person name="Song R."/>
            <person name="Tanyolac B."/>
            <person name="Young S."/>
            <person name="Ho-Il K."/>
            <person name="Hahn J.H."/>
            <person name="Sangsakoo G."/>
            <person name="Vanavichit A."/>
            <person name="de Mattos Luiz.A.T."/>
            <person name="Zimmer P.D."/>
            <person name="Malone G."/>
            <person name="Dellagostin O."/>
            <person name="de Oliveira A.C."/>
            <person name="Bevan M."/>
            <person name="Bancroft I."/>
            <person name="Minx P."/>
            <person name="Cordum H."/>
            <person name="Wilson R."/>
            <person name="Cheng Z."/>
            <person name="Jin W."/>
            <person name="Jiang J."/>
            <person name="Leong S.A."/>
            <person name="Iwama H."/>
            <person name="Gojobori T."/>
            <person name="Itoh T."/>
            <person name="Niimura Y."/>
            <person name="Fujii Y."/>
            <person name="Habara T."/>
            <person name="Sakai H."/>
            <person name="Sato Y."/>
            <person name="Wilson G."/>
            <person name="Kumar K."/>
            <person name="McCouch S."/>
            <person name="Juretic N."/>
            <person name="Hoen D."/>
            <person name="Wright S."/>
            <person name="Bruskiewich R."/>
            <person name="Bureau T."/>
            <person name="Miyao A."/>
            <person name="Hirochika H."/>
            <person name="Nishikawa T."/>
            <person name="Kadowaki K."/>
            <person name="Sugiura M."/>
            <person name="Burr B."/>
            <person name="Sasaki T."/>
        </authorList>
    </citation>
    <scope>NUCLEOTIDE SEQUENCE [LARGE SCALE GENOMIC DNA]</scope>
    <source>
        <strain evidence="3">cv. Nipponbare</strain>
    </source>
</reference>
<reference evidence="3" key="2">
    <citation type="journal article" date="2008" name="Nucleic Acids Res.">
        <title>The rice annotation project database (RAP-DB): 2008 update.</title>
        <authorList>
            <consortium name="The rice annotation project (RAP)"/>
        </authorList>
    </citation>
    <scope>GENOME REANNOTATION</scope>
    <source>
        <strain evidence="3">cv. Nipponbare</strain>
    </source>
</reference>
<feature type="signal peptide" evidence="1">
    <location>
        <begin position="1"/>
        <end position="17"/>
    </location>
</feature>